<evidence type="ECO:0000259" key="1">
    <source>
        <dbReference type="PROSITE" id="PS51186"/>
    </source>
</evidence>
<dbReference type="Pfam" id="PF13673">
    <property type="entry name" value="Acetyltransf_10"/>
    <property type="match status" value="1"/>
</dbReference>
<accession>K2FWT8</accession>
<feature type="domain" description="N-acetyltransferase" evidence="1">
    <location>
        <begin position="6"/>
        <end position="146"/>
    </location>
</feature>
<dbReference type="InterPro" id="IPR016181">
    <property type="entry name" value="Acyl_CoA_acyltransferase"/>
</dbReference>
<sequence>MDLTLIKIRKAIEQDYKYCYRLTKINMLGYFTKYWGGWKSENFLKNFNHSETNIILKNDRRIGYYVIKNKSDYYYLDNIQISPLMKGKWIGSFIMKLIEEQIIKTKANIIRLEVFKDNPAKKLYERFDYKIIKDNWASVLMEKILSK</sequence>
<name>K2FWT8_9BACT</name>
<dbReference type="EMBL" id="AMFJ01000835">
    <property type="protein sequence ID" value="EKE26347.1"/>
    <property type="molecule type" value="Genomic_DNA"/>
</dbReference>
<dbReference type="AlphaFoldDB" id="K2FWT8"/>
<dbReference type="SUPFAM" id="SSF55729">
    <property type="entry name" value="Acyl-CoA N-acyltransferases (Nat)"/>
    <property type="match status" value="1"/>
</dbReference>
<dbReference type="InterPro" id="IPR000182">
    <property type="entry name" value="GNAT_dom"/>
</dbReference>
<keyword evidence="2" id="KW-0808">Transferase</keyword>
<reference evidence="2" key="1">
    <citation type="journal article" date="2012" name="Science">
        <title>Fermentation, hydrogen, and sulfur metabolism in multiple uncultivated bacterial phyla.</title>
        <authorList>
            <person name="Wrighton K.C."/>
            <person name="Thomas B.C."/>
            <person name="Sharon I."/>
            <person name="Miller C.S."/>
            <person name="Castelle C.J."/>
            <person name="VerBerkmoes N.C."/>
            <person name="Wilkins M.J."/>
            <person name="Hettich R.L."/>
            <person name="Lipton M.S."/>
            <person name="Williams K.H."/>
            <person name="Long P.E."/>
            <person name="Banfield J.F."/>
        </authorList>
    </citation>
    <scope>NUCLEOTIDE SEQUENCE [LARGE SCALE GENOMIC DNA]</scope>
</reference>
<evidence type="ECO:0000313" key="2">
    <source>
        <dbReference type="EMBL" id="EKE26347.1"/>
    </source>
</evidence>
<comment type="caution">
    <text evidence="2">The sequence shown here is derived from an EMBL/GenBank/DDBJ whole genome shotgun (WGS) entry which is preliminary data.</text>
</comment>
<dbReference type="PROSITE" id="PS51186">
    <property type="entry name" value="GNAT"/>
    <property type="match status" value="1"/>
</dbReference>
<dbReference type="CDD" id="cd04301">
    <property type="entry name" value="NAT_SF"/>
    <property type="match status" value="1"/>
</dbReference>
<gene>
    <name evidence="2" type="ORF">ACD_4C00319G0003</name>
</gene>
<dbReference type="GO" id="GO:0016747">
    <property type="term" value="F:acyltransferase activity, transferring groups other than amino-acyl groups"/>
    <property type="evidence" value="ECO:0007669"/>
    <property type="project" value="InterPro"/>
</dbReference>
<dbReference type="Gene3D" id="3.40.630.30">
    <property type="match status" value="1"/>
</dbReference>
<organism evidence="2">
    <name type="scientific">uncultured bacterium</name>
    <name type="common">gcode 4</name>
    <dbReference type="NCBI Taxonomy" id="1234023"/>
    <lineage>
        <taxon>Bacteria</taxon>
        <taxon>environmental samples</taxon>
    </lineage>
</organism>
<protein>
    <submittedName>
        <fullName evidence="2">GCN5-related N-acetyltransferase</fullName>
    </submittedName>
</protein>
<proteinExistence type="predicted"/>